<proteinExistence type="predicted"/>
<dbReference type="KEGG" id="dez:DKM44_03910"/>
<evidence type="ECO:0000313" key="2">
    <source>
        <dbReference type="Proteomes" id="UP000245368"/>
    </source>
</evidence>
<name>A0A2Z3JKN2_9DEIO</name>
<gene>
    <name evidence="1" type="ORF">DKM44_03910</name>
</gene>
<reference evidence="1 2" key="1">
    <citation type="submission" date="2018-05" db="EMBL/GenBank/DDBJ databases">
        <title>Complete Genome Sequence of Deinococcus sp. strain 17bor-2.</title>
        <authorList>
            <person name="Srinivasan S."/>
        </authorList>
    </citation>
    <scope>NUCLEOTIDE SEQUENCE [LARGE SCALE GENOMIC DNA]</scope>
    <source>
        <strain evidence="1 2">17bor-2</strain>
    </source>
</reference>
<dbReference type="AlphaFoldDB" id="A0A2Z3JKN2"/>
<protein>
    <submittedName>
        <fullName evidence="1">Uncharacterized protein</fullName>
    </submittedName>
</protein>
<keyword evidence="2" id="KW-1185">Reference proteome</keyword>
<evidence type="ECO:0000313" key="1">
    <source>
        <dbReference type="EMBL" id="AWN24456.1"/>
    </source>
</evidence>
<dbReference type="Pfam" id="PF18742">
    <property type="entry name" value="DpnII-MboI"/>
    <property type="match status" value="1"/>
</dbReference>
<accession>A0A2Z3JKN2</accession>
<dbReference type="Proteomes" id="UP000245368">
    <property type="component" value="Chromosome"/>
</dbReference>
<organism evidence="1 2">
    <name type="scientific">Deinococcus irradiatisoli</name>
    <dbReference type="NCBI Taxonomy" id="2202254"/>
    <lineage>
        <taxon>Bacteria</taxon>
        <taxon>Thermotogati</taxon>
        <taxon>Deinococcota</taxon>
        <taxon>Deinococci</taxon>
        <taxon>Deinococcales</taxon>
        <taxon>Deinococcaceae</taxon>
        <taxon>Deinococcus</taxon>
    </lineage>
</organism>
<dbReference type="EMBL" id="CP029494">
    <property type="protein sequence ID" value="AWN24456.1"/>
    <property type="molecule type" value="Genomic_DNA"/>
</dbReference>
<dbReference type="OrthoDB" id="2678579at2"/>
<sequence length="146" mass="16905">MLVNLCEKFHAMARQLRHRYGNRSTLNITDEYDVQDLLHALLLLHFEDVRAEEWTPSHDGASSRMDFLLKTERIVVEVKKTRAGLTARKLGEELIIDSQRYRSHKECDTLVCFVYDPEGFIANPRGVENDLNQDTPLQVRVLIQPA</sequence>